<proteinExistence type="predicted"/>
<organism evidence="1">
    <name type="scientific">Pseudo-nitzschia australis</name>
    <dbReference type="NCBI Taxonomy" id="44445"/>
    <lineage>
        <taxon>Eukaryota</taxon>
        <taxon>Sar</taxon>
        <taxon>Stramenopiles</taxon>
        <taxon>Ochrophyta</taxon>
        <taxon>Bacillariophyta</taxon>
        <taxon>Bacillariophyceae</taxon>
        <taxon>Bacillariophycidae</taxon>
        <taxon>Bacillariales</taxon>
        <taxon>Bacillariaceae</taxon>
        <taxon>Pseudo-nitzschia</taxon>
    </lineage>
</organism>
<gene>
    <name evidence="1" type="ORF">PAUS00366_LOCUS21284</name>
</gene>
<dbReference type="AlphaFoldDB" id="A0A7S4AW08"/>
<reference evidence="1" key="1">
    <citation type="submission" date="2021-01" db="EMBL/GenBank/DDBJ databases">
        <authorList>
            <person name="Corre E."/>
            <person name="Pelletier E."/>
            <person name="Niang G."/>
            <person name="Scheremetjew M."/>
            <person name="Finn R."/>
            <person name="Kale V."/>
            <person name="Holt S."/>
            <person name="Cochrane G."/>
            <person name="Meng A."/>
            <person name="Brown T."/>
            <person name="Cohen L."/>
        </authorList>
    </citation>
    <scope>NUCLEOTIDE SEQUENCE</scope>
    <source>
        <strain evidence="1">10249 10 AB</strain>
    </source>
</reference>
<dbReference type="PROSITE" id="PS51257">
    <property type="entry name" value="PROKAR_LIPOPROTEIN"/>
    <property type="match status" value="1"/>
</dbReference>
<name>A0A7S4AW08_9STRA</name>
<sequence length="329" mass="36323">MLVTYFRTVVSTAGHVSCACVLFGSNLLINAIDGTARSIVKIISTVTLARIEQDSRTPHAERVRTFQDNRDDLIVCRPGTGTCEGGKSGPNQVMDEAETLKKTVAYAVEKYPDFDNSGSNLLGNETKLKELAVNLICNELGGDDPTLLSDDFQFVFPVVGPLTKHQFVKAFSEFKIREAFPTSTANFYNFRVDPLEPNRIWMMSRGAYEHLGTLVLGPSKFPATNKRISLPPQCFSMSFDAQGKCYKLTGGYSVDRSVGDTEGLGGVFGIVHGLGLMKFPFAEGRPWKRSLMWEAFALRIPQVADDWKRVLAMPVKSASSDKEDEPKSQ</sequence>
<dbReference type="EMBL" id="HBIX01032280">
    <property type="protein sequence ID" value="CAE0728500.1"/>
    <property type="molecule type" value="Transcribed_RNA"/>
</dbReference>
<evidence type="ECO:0000313" key="1">
    <source>
        <dbReference type="EMBL" id="CAE0728500.1"/>
    </source>
</evidence>
<accession>A0A7S4AW08</accession>
<protein>
    <submittedName>
        <fullName evidence="1">Uncharacterized protein</fullName>
    </submittedName>
</protein>